<gene>
    <name evidence="9" type="ORF">WR25_17003</name>
</gene>
<dbReference type="GO" id="GO:0005680">
    <property type="term" value="C:anaphase-promoting complex"/>
    <property type="evidence" value="ECO:0007669"/>
    <property type="project" value="TreeGrafter"/>
</dbReference>
<dbReference type="GO" id="GO:0045842">
    <property type="term" value="P:positive regulation of mitotic metaphase/anaphase transition"/>
    <property type="evidence" value="ECO:0007669"/>
    <property type="project" value="TreeGrafter"/>
</dbReference>
<evidence type="ECO:0000313" key="9">
    <source>
        <dbReference type="EMBL" id="PAV62212.1"/>
    </source>
</evidence>
<dbReference type="GO" id="GO:0005737">
    <property type="term" value="C:cytoplasm"/>
    <property type="evidence" value="ECO:0007669"/>
    <property type="project" value="TreeGrafter"/>
</dbReference>
<dbReference type="AlphaFoldDB" id="A0A2A2JKX7"/>
<keyword evidence="6" id="KW-0131">Cell cycle</keyword>
<dbReference type="GO" id="GO:0031145">
    <property type="term" value="P:anaphase-promoting complex-dependent catabolic process"/>
    <property type="evidence" value="ECO:0007669"/>
    <property type="project" value="TreeGrafter"/>
</dbReference>
<dbReference type="Proteomes" id="UP000218231">
    <property type="component" value="Unassembled WGS sequence"/>
</dbReference>
<comment type="caution">
    <text evidence="9">The sequence shown here is derived from an EMBL/GenBank/DDBJ whole genome shotgun (WGS) entry which is preliminary data.</text>
</comment>
<dbReference type="OrthoDB" id="10006270at2759"/>
<proteinExistence type="predicted"/>
<dbReference type="GO" id="GO:0051301">
    <property type="term" value="P:cell division"/>
    <property type="evidence" value="ECO:0007669"/>
    <property type="project" value="UniProtKB-KW"/>
</dbReference>
<dbReference type="STRING" id="2018661.A0A2A2JKX7"/>
<evidence type="ECO:0000256" key="5">
    <source>
        <dbReference type="ARBA" id="ARBA00022803"/>
    </source>
</evidence>
<keyword evidence="5 7" id="KW-0802">TPR repeat</keyword>
<evidence type="ECO:0000256" key="3">
    <source>
        <dbReference type="ARBA" id="ARBA00022776"/>
    </source>
</evidence>
<dbReference type="PROSITE" id="PS50005">
    <property type="entry name" value="TPR"/>
    <property type="match status" value="1"/>
</dbReference>
<feature type="region of interest" description="Disordered" evidence="8">
    <location>
        <begin position="1"/>
        <end position="44"/>
    </location>
</feature>
<dbReference type="GO" id="GO:0016567">
    <property type="term" value="P:protein ubiquitination"/>
    <property type="evidence" value="ECO:0007669"/>
    <property type="project" value="TreeGrafter"/>
</dbReference>
<feature type="compositionally biased region" description="Low complexity" evidence="8">
    <location>
        <begin position="23"/>
        <end position="38"/>
    </location>
</feature>
<keyword evidence="1" id="KW-0132">Cell division</keyword>
<evidence type="ECO:0000256" key="7">
    <source>
        <dbReference type="PROSITE-ProRule" id="PRU00339"/>
    </source>
</evidence>
<evidence type="ECO:0008006" key="11">
    <source>
        <dbReference type="Google" id="ProtNLM"/>
    </source>
</evidence>
<keyword evidence="4" id="KW-0833">Ubl conjugation pathway</keyword>
<sequence>MSDESRSILTPEQSRYPMRRRTQQQQAQMASSSGQGAAHEVTPSKRITAISRKATEHVEDIVPSPQSMQDLQANVESVDETIDRYLGVGDIDSAVYWMDSEYARQCEENKKGQAIALYHYVRRLSMAREWSRVSAILESRHAQHSHKIFTFYYINALFQMKRYMDIDNFQFGNIIMEHEKLMNIKRDEGPFLLITSDWEMKLTDEEHFYLDDAAIKNKIMASLYLVLGQTFLAIENRQAASVCLWKALQMDSKCLIAEKLIARFGLVNQDSKVPLLPIRGAEYAQDPRTMTKQAEEIYAKGDAANAYDITRQIVEKFGFYRDCMLLHINCLAQLDDSDALFLLSQRLVDSKPEDAYSWYAVALYYYTTKQYGLAKNYMAKATSINSRFGESWLAFGHILAASCDSEQAQNCYLRAQRIMEGRYEPLLYVGVQHSKCMLNLAERFLLDANKMTDGQNAIVLHELSCLCYANKNYEQAIQYALKALGIVNKDAEPLEKPISKFWQKLINNIGHIYRRLGKLDEAMKYHRKALLMKNNDVSALASLAMCHAALLDFDSATHCLHRAFSLQPVNSLLHSIQKKMVDLQQMHISLLPILPSKEPASSRFSLQDLSNILEKQAGTSKMTTAPFRSRMEMRSMQHLAESCPQSGRILNLSPIPQD</sequence>
<evidence type="ECO:0000256" key="6">
    <source>
        <dbReference type="ARBA" id="ARBA00023306"/>
    </source>
</evidence>
<dbReference type="EMBL" id="LIAE01010384">
    <property type="protein sequence ID" value="PAV62212.1"/>
    <property type="molecule type" value="Genomic_DNA"/>
</dbReference>
<evidence type="ECO:0000256" key="4">
    <source>
        <dbReference type="ARBA" id="ARBA00022786"/>
    </source>
</evidence>
<keyword evidence="2" id="KW-0677">Repeat</keyword>
<dbReference type="Gene3D" id="1.25.40.10">
    <property type="entry name" value="Tetratricopeptide repeat domain"/>
    <property type="match status" value="1"/>
</dbReference>
<keyword evidence="3" id="KW-0498">Mitosis</keyword>
<name>A0A2A2JKX7_9BILA</name>
<dbReference type="PANTHER" id="PTHR12558:SF9">
    <property type="entry name" value="CELL DIVISION CYCLE PROTEIN 16 HOMOLOG"/>
    <property type="match status" value="1"/>
</dbReference>
<evidence type="ECO:0000256" key="1">
    <source>
        <dbReference type="ARBA" id="ARBA00022618"/>
    </source>
</evidence>
<evidence type="ECO:0000313" key="10">
    <source>
        <dbReference type="Proteomes" id="UP000218231"/>
    </source>
</evidence>
<organism evidence="9 10">
    <name type="scientific">Diploscapter pachys</name>
    <dbReference type="NCBI Taxonomy" id="2018661"/>
    <lineage>
        <taxon>Eukaryota</taxon>
        <taxon>Metazoa</taxon>
        <taxon>Ecdysozoa</taxon>
        <taxon>Nematoda</taxon>
        <taxon>Chromadorea</taxon>
        <taxon>Rhabditida</taxon>
        <taxon>Rhabditina</taxon>
        <taxon>Rhabditomorpha</taxon>
        <taxon>Rhabditoidea</taxon>
        <taxon>Rhabditidae</taxon>
        <taxon>Diploscapter</taxon>
    </lineage>
</organism>
<reference evidence="9 10" key="1">
    <citation type="journal article" date="2017" name="Curr. Biol.">
        <title>Genome architecture and evolution of a unichromosomal asexual nematode.</title>
        <authorList>
            <person name="Fradin H."/>
            <person name="Zegar C."/>
            <person name="Gutwein M."/>
            <person name="Lucas J."/>
            <person name="Kovtun M."/>
            <person name="Corcoran D."/>
            <person name="Baugh L.R."/>
            <person name="Kiontke K."/>
            <person name="Gunsalus K."/>
            <person name="Fitch D.H."/>
            <person name="Piano F."/>
        </authorList>
    </citation>
    <scope>NUCLEOTIDE SEQUENCE [LARGE SCALE GENOMIC DNA]</scope>
    <source>
        <strain evidence="9">PF1309</strain>
    </source>
</reference>
<evidence type="ECO:0000256" key="2">
    <source>
        <dbReference type="ARBA" id="ARBA00022737"/>
    </source>
</evidence>
<protein>
    <recommendedName>
        <fullName evidence="11">Cdc23 domain-containing protein</fullName>
    </recommendedName>
</protein>
<dbReference type="SUPFAM" id="SSF48452">
    <property type="entry name" value="TPR-like"/>
    <property type="match status" value="2"/>
</dbReference>
<dbReference type="InterPro" id="IPR011990">
    <property type="entry name" value="TPR-like_helical_dom_sf"/>
</dbReference>
<keyword evidence="10" id="KW-1185">Reference proteome</keyword>
<dbReference type="Pfam" id="PF13181">
    <property type="entry name" value="TPR_8"/>
    <property type="match status" value="3"/>
</dbReference>
<dbReference type="InterPro" id="IPR019734">
    <property type="entry name" value="TPR_rpt"/>
</dbReference>
<accession>A0A2A2JKX7</accession>
<feature type="repeat" description="TPR" evidence="7">
    <location>
        <begin position="503"/>
        <end position="536"/>
    </location>
</feature>
<evidence type="ECO:0000256" key="8">
    <source>
        <dbReference type="SAM" id="MobiDB-lite"/>
    </source>
</evidence>
<dbReference type="SMART" id="SM00028">
    <property type="entry name" value="TPR"/>
    <property type="match status" value="6"/>
</dbReference>
<dbReference type="PANTHER" id="PTHR12558">
    <property type="entry name" value="CELL DIVISION CYCLE 16,23,27"/>
    <property type="match status" value="1"/>
</dbReference>